<dbReference type="InterPro" id="IPR012867">
    <property type="entry name" value="DUF1648"/>
</dbReference>
<protein>
    <recommendedName>
        <fullName evidence="6">DUF1648 domain-containing protein</fullName>
    </recommendedName>
</protein>
<dbReference type="Pfam" id="PF07853">
    <property type="entry name" value="DUF1648"/>
    <property type="match status" value="1"/>
</dbReference>
<dbReference type="PANTHER" id="PTHR37810:SF9">
    <property type="entry name" value="MEMBRANE PROTEIN"/>
    <property type="match status" value="1"/>
</dbReference>
<feature type="domain" description="DUF5808" evidence="3">
    <location>
        <begin position="324"/>
        <end position="349"/>
    </location>
</feature>
<dbReference type="RefSeq" id="WP_248735572.1">
    <property type="nucleotide sequence ID" value="NZ_CALBWS010000015.1"/>
</dbReference>
<feature type="transmembrane region" description="Helical" evidence="1">
    <location>
        <begin position="80"/>
        <end position="103"/>
    </location>
</feature>
<keyword evidence="1" id="KW-1133">Transmembrane helix</keyword>
<evidence type="ECO:0008006" key="6">
    <source>
        <dbReference type="Google" id="ProtNLM"/>
    </source>
</evidence>
<evidence type="ECO:0000313" key="5">
    <source>
        <dbReference type="Proteomes" id="UP000838308"/>
    </source>
</evidence>
<proteinExistence type="predicted"/>
<evidence type="ECO:0000259" key="2">
    <source>
        <dbReference type="Pfam" id="PF07853"/>
    </source>
</evidence>
<feature type="domain" description="DUF1648" evidence="2">
    <location>
        <begin position="147"/>
        <end position="196"/>
    </location>
</feature>
<evidence type="ECO:0000313" key="4">
    <source>
        <dbReference type="EMBL" id="CAH2715281.1"/>
    </source>
</evidence>
<feature type="transmembrane region" description="Helical" evidence="1">
    <location>
        <begin position="189"/>
        <end position="209"/>
    </location>
</feature>
<accession>A0ABN8KSB6</accession>
<feature type="transmembrane region" description="Helical" evidence="1">
    <location>
        <begin position="140"/>
        <end position="160"/>
    </location>
</feature>
<feature type="transmembrane region" description="Helical" evidence="1">
    <location>
        <begin position="6"/>
        <end position="26"/>
    </location>
</feature>
<dbReference type="InterPro" id="IPR014574">
    <property type="entry name" value="UCP032908"/>
</dbReference>
<dbReference type="InterPro" id="IPR043831">
    <property type="entry name" value="DUF5808"/>
</dbReference>
<organism evidence="4 5">
    <name type="scientific">Neobacillus rhizosphaerae</name>
    <dbReference type="NCBI Taxonomy" id="2880965"/>
    <lineage>
        <taxon>Bacteria</taxon>
        <taxon>Bacillati</taxon>
        <taxon>Bacillota</taxon>
        <taxon>Bacilli</taxon>
        <taxon>Bacillales</taxon>
        <taxon>Bacillaceae</taxon>
        <taxon>Neobacillus</taxon>
    </lineage>
</organism>
<evidence type="ECO:0000259" key="3">
    <source>
        <dbReference type="Pfam" id="PF19124"/>
    </source>
</evidence>
<feature type="transmembrane region" description="Helical" evidence="1">
    <location>
        <begin position="54"/>
        <end position="74"/>
    </location>
</feature>
<dbReference type="Proteomes" id="UP000838308">
    <property type="component" value="Unassembled WGS sequence"/>
</dbReference>
<evidence type="ECO:0000256" key="1">
    <source>
        <dbReference type="SAM" id="Phobius"/>
    </source>
</evidence>
<feature type="transmembrane region" description="Helical" evidence="1">
    <location>
        <begin position="343"/>
        <end position="366"/>
    </location>
</feature>
<keyword evidence="1" id="KW-0472">Membrane</keyword>
<reference evidence="4" key="1">
    <citation type="submission" date="2022-04" db="EMBL/GenBank/DDBJ databases">
        <authorList>
            <person name="Criscuolo A."/>
        </authorList>
    </citation>
    <scope>NUCLEOTIDE SEQUENCE</scope>
    <source>
        <strain evidence="4">CIP111895</strain>
    </source>
</reference>
<dbReference type="PIRSF" id="PIRSF032908">
    <property type="entry name" value="UCP032908"/>
    <property type="match status" value="1"/>
</dbReference>
<keyword evidence="1" id="KW-0812">Transmembrane</keyword>
<feature type="transmembrane region" description="Helical" evidence="1">
    <location>
        <begin position="265"/>
        <end position="286"/>
    </location>
</feature>
<feature type="transmembrane region" description="Helical" evidence="1">
    <location>
        <begin position="235"/>
        <end position="259"/>
    </location>
</feature>
<sequence length="367" mass="41982">MNTTNLIFLVAMMIPIFITVIFIPFWTRKTESFGVSIPEKAYHRPDIKKMRQKYAWTNVLLALITSATFLLLAGGHDEDFIGILFAILIGIVLVASFAVYLVFHKQMKELKSKNQDWAQKPQLVMVDTGFRNQKLAHSNYWFVIPFLISIVTVVITLINYQQIPDRYPSHYNLSGEATNWTHKSYRSVLLMPIMQIYLTLVFLFINTIASKAKQQVSAENPEVSIRQNLIFRRRWSLFTIIMGTALVSMFLLIQLSIIYPINQQVLMIVPLVFTVGILAWTIILSITTGQGGSRIPVKTGSAGGTIINRDDDRYWKLGMFYFNKNDPAIFLEKRFGIGWTNNWAHPLSWIFILVIILLAVGLPMLLG</sequence>
<gene>
    <name evidence="4" type="ORF">BACCIP111895_02465</name>
</gene>
<keyword evidence="5" id="KW-1185">Reference proteome</keyword>
<dbReference type="EMBL" id="CALBWS010000015">
    <property type="protein sequence ID" value="CAH2715281.1"/>
    <property type="molecule type" value="Genomic_DNA"/>
</dbReference>
<comment type="caution">
    <text evidence="4">The sequence shown here is derived from an EMBL/GenBank/DDBJ whole genome shotgun (WGS) entry which is preliminary data.</text>
</comment>
<dbReference type="PANTHER" id="PTHR37810">
    <property type="entry name" value="IMMUNITY PROTEIN SDPI"/>
    <property type="match status" value="1"/>
</dbReference>
<name>A0ABN8KSB6_9BACI</name>
<dbReference type="Pfam" id="PF19124">
    <property type="entry name" value="DUF5808"/>
    <property type="match status" value="1"/>
</dbReference>